<comment type="similarity">
    <text evidence="9">Belongs to the protein kinase superfamily. Tyr protein kinase family.</text>
</comment>
<dbReference type="PROSITE" id="PS50001">
    <property type="entry name" value="SH2"/>
    <property type="match status" value="1"/>
</dbReference>
<dbReference type="Proteomes" id="UP001152747">
    <property type="component" value="Unassembled WGS sequence"/>
</dbReference>
<dbReference type="OrthoDB" id="4062651at2759"/>
<dbReference type="PROSITE" id="PS50011">
    <property type="entry name" value="PROTEIN_KINASE_DOM"/>
    <property type="match status" value="1"/>
</dbReference>
<keyword evidence="5 9" id="KW-0829">Tyrosine-protein kinase</keyword>
<evidence type="ECO:0000256" key="6">
    <source>
        <dbReference type="ARBA" id="ARBA00051245"/>
    </source>
</evidence>
<dbReference type="SMART" id="SM00252">
    <property type="entry name" value="SH2"/>
    <property type="match status" value="1"/>
</dbReference>
<proteinExistence type="inferred from homology"/>
<dbReference type="GO" id="GO:0005524">
    <property type="term" value="F:ATP binding"/>
    <property type="evidence" value="ECO:0007669"/>
    <property type="project" value="UniProtKB-UniRule"/>
</dbReference>
<feature type="domain" description="Protein kinase" evidence="12">
    <location>
        <begin position="222"/>
        <end position="478"/>
    </location>
</feature>
<organism evidence="13 14">
    <name type="scientific">Caenorhabditis angaria</name>
    <dbReference type="NCBI Taxonomy" id="860376"/>
    <lineage>
        <taxon>Eukaryota</taxon>
        <taxon>Metazoa</taxon>
        <taxon>Ecdysozoa</taxon>
        <taxon>Nematoda</taxon>
        <taxon>Chromadorea</taxon>
        <taxon>Rhabditida</taxon>
        <taxon>Rhabditina</taxon>
        <taxon>Rhabditomorpha</taxon>
        <taxon>Rhabditoidea</taxon>
        <taxon>Rhabditidae</taxon>
        <taxon>Peloderinae</taxon>
        <taxon>Caenorhabditis</taxon>
    </lineage>
</organism>
<evidence type="ECO:0000313" key="13">
    <source>
        <dbReference type="EMBL" id="CAI5441457.1"/>
    </source>
</evidence>
<name>A0A9P1MVQ2_9PELO</name>
<feature type="binding site" evidence="8">
    <location>
        <position position="254"/>
    </location>
    <ligand>
        <name>ATP</name>
        <dbReference type="ChEBI" id="CHEBI:30616"/>
    </ligand>
</feature>
<dbReference type="SMART" id="SM00219">
    <property type="entry name" value="TyrKc"/>
    <property type="match status" value="1"/>
</dbReference>
<evidence type="ECO:0000256" key="10">
    <source>
        <dbReference type="SAM" id="MobiDB-lite"/>
    </source>
</evidence>
<keyword evidence="14" id="KW-1185">Reference proteome</keyword>
<dbReference type="GO" id="GO:0004715">
    <property type="term" value="F:non-membrane spanning protein tyrosine kinase activity"/>
    <property type="evidence" value="ECO:0007669"/>
    <property type="project" value="UniProtKB-EC"/>
</dbReference>
<feature type="domain" description="SH2" evidence="11">
    <location>
        <begin position="118"/>
        <end position="214"/>
    </location>
</feature>
<evidence type="ECO:0000256" key="2">
    <source>
        <dbReference type="ARBA" id="ARBA00022741"/>
    </source>
</evidence>
<dbReference type="InterPro" id="IPR000980">
    <property type="entry name" value="SH2"/>
</dbReference>
<evidence type="ECO:0000259" key="11">
    <source>
        <dbReference type="PROSITE" id="PS50001"/>
    </source>
</evidence>
<dbReference type="PANTHER" id="PTHR24418">
    <property type="entry name" value="TYROSINE-PROTEIN KINASE"/>
    <property type="match status" value="1"/>
</dbReference>
<dbReference type="SUPFAM" id="SSF55550">
    <property type="entry name" value="SH2 domain"/>
    <property type="match status" value="1"/>
</dbReference>
<evidence type="ECO:0000256" key="5">
    <source>
        <dbReference type="ARBA" id="ARBA00023137"/>
    </source>
</evidence>
<evidence type="ECO:0000256" key="9">
    <source>
        <dbReference type="RuleBase" id="RU362096"/>
    </source>
</evidence>
<dbReference type="Gene3D" id="1.10.510.10">
    <property type="entry name" value="Transferase(Phosphotransferase) domain 1"/>
    <property type="match status" value="1"/>
</dbReference>
<dbReference type="Pfam" id="PF07714">
    <property type="entry name" value="PK_Tyr_Ser-Thr"/>
    <property type="match status" value="1"/>
</dbReference>
<protein>
    <recommendedName>
        <fullName evidence="9">Tyrosine-protein kinase</fullName>
        <ecNumber evidence="9">2.7.10.2</ecNumber>
    </recommendedName>
</protein>
<dbReference type="CDD" id="cd00192">
    <property type="entry name" value="PTKc"/>
    <property type="match status" value="1"/>
</dbReference>
<gene>
    <name evidence="13" type="ORF">CAMP_LOCUS4094</name>
</gene>
<sequence length="539" mass="61527">MMTDRNTVANNNKKPEVVTKHKKSVVQFQVQEFGPKFSKESALDRDRDNNYVITDNDETITQTSSSSSQMHQAISMYNVKPGTSMIGPPMISVMGPVVDDESFDEDEYIKKTLRHFPWYWGLVLSTSLATYLKNPYSFIVRRTIDSNNNKVFLVSVRENDTINHYEIRRKSKSWMSPKLFGSNQPKTSFAHIHKLLDAWSLTLSNGLMPIPKPSTIVFHDNIKMTKVLGKGAFGDVWQAKIILQNGEIRDCAIKMIRGDATRTQIAEFYQEVQIMALFDNPYVIKYYGTACLLTPVMVAMELLTGGDLWTLLRSDDSISNLKQCEMSSDIAKGMKHLAHCKIIHRDLAARNCLLTADHRVKISDFGLSVQATQVIVKKLKQAPIRWLSPETLTKGIFNEKTDVWSYGVVLWEIFTKCANPPLHPKTMKESAVIIKEVDNPHRLQGEKEISDLISFCCKKDPTERLTFEVIVSVWDAYISNYKEKKIKKKNTVRKSVVKENNQKTVKEKLEEVSSFEPKTENENRPKGARSIGNKKFTNK</sequence>
<keyword evidence="2 8" id="KW-0547">Nucleotide-binding</keyword>
<dbReference type="InterPro" id="IPR050198">
    <property type="entry name" value="Non-receptor_tyrosine_kinases"/>
</dbReference>
<dbReference type="InterPro" id="IPR008266">
    <property type="entry name" value="Tyr_kinase_AS"/>
</dbReference>
<dbReference type="PROSITE" id="PS00109">
    <property type="entry name" value="PROTEIN_KINASE_TYR"/>
    <property type="match status" value="1"/>
</dbReference>
<feature type="region of interest" description="Disordered" evidence="10">
    <location>
        <begin position="507"/>
        <end position="539"/>
    </location>
</feature>
<evidence type="ECO:0000313" key="14">
    <source>
        <dbReference type="Proteomes" id="UP001152747"/>
    </source>
</evidence>
<comment type="caution">
    <text evidence="13">The sequence shown here is derived from an EMBL/GenBank/DDBJ whole genome shotgun (WGS) entry which is preliminary data.</text>
</comment>
<evidence type="ECO:0000256" key="8">
    <source>
        <dbReference type="PROSITE-ProRule" id="PRU10141"/>
    </source>
</evidence>
<evidence type="ECO:0000256" key="4">
    <source>
        <dbReference type="ARBA" id="ARBA00022840"/>
    </source>
</evidence>
<keyword evidence="7" id="KW-0727">SH2 domain</keyword>
<dbReference type="AlphaFoldDB" id="A0A9P1MVQ2"/>
<dbReference type="InterPro" id="IPR000719">
    <property type="entry name" value="Prot_kinase_dom"/>
</dbReference>
<evidence type="ECO:0000259" key="12">
    <source>
        <dbReference type="PROSITE" id="PS50011"/>
    </source>
</evidence>
<comment type="catalytic activity">
    <reaction evidence="6 9">
        <text>L-tyrosyl-[protein] + ATP = O-phospho-L-tyrosyl-[protein] + ADP + H(+)</text>
        <dbReference type="Rhea" id="RHEA:10596"/>
        <dbReference type="Rhea" id="RHEA-COMP:10136"/>
        <dbReference type="Rhea" id="RHEA-COMP:20101"/>
        <dbReference type="ChEBI" id="CHEBI:15378"/>
        <dbReference type="ChEBI" id="CHEBI:30616"/>
        <dbReference type="ChEBI" id="CHEBI:46858"/>
        <dbReference type="ChEBI" id="CHEBI:61978"/>
        <dbReference type="ChEBI" id="CHEBI:456216"/>
        <dbReference type="EC" id="2.7.10.2"/>
    </reaction>
</comment>
<reference evidence="13" key="1">
    <citation type="submission" date="2022-11" db="EMBL/GenBank/DDBJ databases">
        <authorList>
            <person name="Kikuchi T."/>
        </authorList>
    </citation>
    <scope>NUCLEOTIDE SEQUENCE</scope>
    <source>
        <strain evidence="13">PS1010</strain>
    </source>
</reference>
<keyword evidence="3 9" id="KW-0418">Kinase</keyword>
<dbReference type="InterPro" id="IPR017441">
    <property type="entry name" value="Protein_kinase_ATP_BS"/>
</dbReference>
<evidence type="ECO:0000256" key="7">
    <source>
        <dbReference type="PROSITE-ProRule" id="PRU00191"/>
    </source>
</evidence>
<evidence type="ECO:0000256" key="1">
    <source>
        <dbReference type="ARBA" id="ARBA00022679"/>
    </source>
</evidence>
<accession>A0A9P1MVQ2</accession>
<keyword evidence="4 8" id="KW-0067">ATP-binding</keyword>
<dbReference type="InterPro" id="IPR036860">
    <property type="entry name" value="SH2_dom_sf"/>
</dbReference>
<keyword evidence="1 9" id="KW-0808">Transferase</keyword>
<dbReference type="SUPFAM" id="SSF56112">
    <property type="entry name" value="Protein kinase-like (PK-like)"/>
    <property type="match status" value="1"/>
</dbReference>
<dbReference type="InterPro" id="IPR020635">
    <property type="entry name" value="Tyr_kinase_cat_dom"/>
</dbReference>
<feature type="compositionally biased region" description="Basic and acidic residues" evidence="10">
    <location>
        <begin position="507"/>
        <end position="525"/>
    </location>
</feature>
<dbReference type="PROSITE" id="PS00107">
    <property type="entry name" value="PROTEIN_KINASE_ATP"/>
    <property type="match status" value="1"/>
</dbReference>
<dbReference type="InterPro" id="IPR001245">
    <property type="entry name" value="Ser-Thr/Tyr_kinase_cat_dom"/>
</dbReference>
<dbReference type="EMBL" id="CANHGI010000002">
    <property type="protein sequence ID" value="CAI5441457.1"/>
    <property type="molecule type" value="Genomic_DNA"/>
</dbReference>
<dbReference type="InterPro" id="IPR011009">
    <property type="entry name" value="Kinase-like_dom_sf"/>
</dbReference>
<evidence type="ECO:0000256" key="3">
    <source>
        <dbReference type="ARBA" id="ARBA00022777"/>
    </source>
</evidence>
<dbReference type="PRINTS" id="PR00109">
    <property type="entry name" value="TYRKINASE"/>
</dbReference>
<dbReference type="Gene3D" id="3.30.505.10">
    <property type="entry name" value="SH2 domain"/>
    <property type="match status" value="1"/>
</dbReference>
<dbReference type="EC" id="2.7.10.2" evidence="9"/>